<evidence type="ECO:0000313" key="3">
    <source>
        <dbReference type="Proteomes" id="UP001152561"/>
    </source>
</evidence>
<keyword evidence="3" id="KW-1185">Reference proteome</keyword>
<reference evidence="3" key="1">
    <citation type="journal article" date="2023" name="Proc. Natl. Acad. Sci. U.S.A.">
        <title>Genomic and structural basis for evolution of tropane alkaloid biosynthesis.</title>
        <authorList>
            <person name="Wanga Y.-J."/>
            <person name="Taina T."/>
            <person name="Yua J.-Y."/>
            <person name="Lia J."/>
            <person name="Xua B."/>
            <person name="Chenc J."/>
            <person name="D'Auriad J.C."/>
            <person name="Huanga J.-P."/>
            <person name="Huanga S.-X."/>
        </authorList>
    </citation>
    <scope>NUCLEOTIDE SEQUENCE [LARGE SCALE GENOMIC DNA]</scope>
    <source>
        <strain evidence="3">cv. KIB-2019</strain>
    </source>
</reference>
<evidence type="ECO:0000256" key="1">
    <source>
        <dbReference type="SAM" id="MobiDB-lite"/>
    </source>
</evidence>
<comment type="caution">
    <text evidence="2">The sequence shown here is derived from an EMBL/GenBank/DDBJ whole genome shotgun (WGS) entry which is preliminary data.</text>
</comment>
<gene>
    <name evidence="2" type="ORF">K7X08_021327</name>
</gene>
<accession>A0A9Q1RBC6</accession>
<feature type="region of interest" description="Disordered" evidence="1">
    <location>
        <begin position="34"/>
        <end position="117"/>
    </location>
</feature>
<dbReference type="Proteomes" id="UP001152561">
    <property type="component" value="Unassembled WGS sequence"/>
</dbReference>
<dbReference type="AlphaFoldDB" id="A0A9Q1RBC6"/>
<protein>
    <submittedName>
        <fullName evidence="2">Uncharacterized protein</fullName>
    </submittedName>
</protein>
<evidence type="ECO:0000313" key="2">
    <source>
        <dbReference type="EMBL" id="KAJ8548091.1"/>
    </source>
</evidence>
<organism evidence="2 3">
    <name type="scientific">Anisodus acutangulus</name>
    <dbReference type="NCBI Taxonomy" id="402998"/>
    <lineage>
        <taxon>Eukaryota</taxon>
        <taxon>Viridiplantae</taxon>
        <taxon>Streptophyta</taxon>
        <taxon>Embryophyta</taxon>
        <taxon>Tracheophyta</taxon>
        <taxon>Spermatophyta</taxon>
        <taxon>Magnoliopsida</taxon>
        <taxon>eudicotyledons</taxon>
        <taxon>Gunneridae</taxon>
        <taxon>Pentapetalae</taxon>
        <taxon>asterids</taxon>
        <taxon>lamiids</taxon>
        <taxon>Solanales</taxon>
        <taxon>Solanaceae</taxon>
        <taxon>Solanoideae</taxon>
        <taxon>Hyoscyameae</taxon>
        <taxon>Anisodus</taxon>
    </lineage>
</organism>
<proteinExistence type="predicted"/>
<name>A0A9Q1RBC6_9SOLA</name>
<sequence length="117" mass="12734">MASPHEHLMRQIATTQGKILARLHSSPNTVEHIHTNRAVSHQQQKRFGNKLMDTGDSSAGSKSVSFSPSPLSPEISVPMPSHLTTQPQQGEGEEEMGLSPLSPGDLNQKCGITSRRR</sequence>
<feature type="compositionally biased region" description="Low complexity" evidence="1">
    <location>
        <begin position="57"/>
        <end position="73"/>
    </location>
</feature>
<dbReference type="EMBL" id="JAJAGQ010000012">
    <property type="protein sequence ID" value="KAJ8548091.1"/>
    <property type="molecule type" value="Genomic_DNA"/>
</dbReference>